<dbReference type="NCBIfam" id="TIGR01635">
    <property type="entry name" value="tail_comp_S"/>
    <property type="match status" value="1"/>
</dbReference>
<proteinExistence type="predicted"/>
<comment type="caution">
    <text evidence="1">The sequence shown here is derived from an EMBL/GenBank/DDBJ whole genome shotgun (WGS) entry which is preliminary data.</text>
</comment>
<organism evidence="1 2">
    <name type="scientific">Aeromonas piscicola</name>
    <dbReference type="NCBI Taxonomy" id="600645"/>
    <lineage>
        <taxon>Bacteria</taxon>
        <taxon>Pseudomonadati</taxon>
        <taxon>Pseudomonadota</taxon>
        <taxon>Gammaproteobacteria</taxon>
        <taxon>Aeromonadales</taxon>
        <taxon>Aeromonadaceae</taxon>
        <taxon>Aeromonas</taxon>
    </lineage>
</organism>
<dbReference type="Proteomes" id="UP001168109">
    <property type="component" value="Unassembled WGS sequence"/>
</dbReference>
<reference evidence="1" key="1">
    <citation type="submission" date="2024-05" db="EMBL/GenBank/DDBJ databases">
        <title>WGS of Aeromonas isolates.</title>
        <authorList>
            <person name="Lee H."/>
        </authorList>
    </citation>
    <scope>NUCLEOTIDE SEQUENCE</scope>
    <source>
        <strain evidence="1">LP308</strain>
    </source>
</reference>
<dbReference type="InterPro" id="IPR006522">
    <property type="entry name" value="Phage_virion_morphogenesis"/>
</dbReference>
<name>A0ABT7QG21_9GAMM</name>
<accession>A0ABT7QG21</accession>
<evidence type="ECO:0000313" key="1">
    <source>
        <dbReference type="EMBL" id="MDM5132912.1"/>
    </source>
</evidence>
<gene>
    <name evidence="1" type="ORF">OB962_18230</name>
</gene>
<protein>
    <submittedName>
        <fullName evidence="1">Phage virion morphogenesis protein</fullName>
    </submittedName>
</protein>
<dbReference type="Pfam" id="PF05069">
    <property type="entry name" value="Phage_tail_S"/>
    <property type="match status" value="1"/>
</dbReference>
<keyword evidence="2" id="KW-1185">Reference proteome</keyword>
<sequence length="185" mass="20548">MAISVEVTTRGEELARYQRLLDTLGRNDYKAELLDRIGTVAESQTRRRISDEKTAPDGTPWAPWSAAYGKTRHGNQSLLNGVGDLLDSIEYQVQRNQVRVGSALAYAGVHQDGFSGSVQVPAHVRRISQAFGKALKFPVYQSVGSFTRMMEIPQREYLGLSSDNQTELLAVIGDFWQDVMKEAGL</sequence>
<dbReference type="EMBL" id="JAOPLU010000007">
    <property type="protein sequence ID" value="MDM5132912.1"/>
    <property type="molecule type" value="Genomic_DNA"/>
</dbReference>
<dbReference type="RefSeq" id="WP_290042534.1">
    <property type="nucleotide sequence ID" value="NZ_JAOPLU010000007.1"/>
</dbReference>
<evidence type="ECO:0000313" key="2">
    <source>
        <dbReference type="Proteomes" id="UP001168109"/>
    </source>
</evidence>